<dbReference type="Proteomes" id="UP000250266">
    <property type="component" value="Unassembled WGS sequence"/>
</dbReference>
<evidence type="ECO:0000313" key="3">
    <source>
        <dbReference type="Proteomes" id="UP000250266"/>
    </source>
</evidence>
<organism evidence="2 3">
    <name type="scientific">Lepidopterella palustris CBS 459.81</name>
    <dbReference type="NCBI Taxonomy" id="1314670"/>
    <lineage>
        <taxon>Eukaryota</taxon>
        <taxon>Fungi</taxon>
        <taxon>Dikarya</taxon>
        <taxon>Ascomycota</taxon>
        <taxon>Pezizomycotina</taxon>
        <taxon>Dothideomycetes</taxon>
        <taxon>Pleosporomycetidae</taxon>
        <taxon>Mytilinidiales</taxon>
        <taxon>Argynnaceae</taxon>
        <taxon>Lepidopterella</taxon>
    </lineage>
</organism>
<reference evidence="2 3" key="1">
    <citation type="journal article" date="2016" name="Nat. Commun.">
        <title>Ectomycorrhizal ecology is imprinted in the genome of the dominant symbiotic fungus Cenococcum geophilum.</title>
        <authorList>
            <consortium name="DOE Joint Genome Institute"/>
            <person name="Peter M."/>
            <person name="Kohler A."/>
            <person name="Ohm R.A."/>
            <person name="Kuo A."/>
            <person name="Krutzmann J."/>
            <person name="Morin E."/>
            <person name="Arend M."/>
            <person name="Barry K.W."/>
            <person name="Binder M."/>
            <person name="Choi C."/>
            <person name="Clum A."/>
            <person name="Copeland A."/>
            <person name="Grisel N."/>
            <person name="Haridas S."/>
            <person name="Kipfer T."/>
            <person name="LaButti K."/>
            <person name="Lindquist E."/>
            <person name="Lipzen A."/>
            <person name="Maire R."/>
            <person name="Meier B."/>
            <person name="Mihaltcheva S."/>
            <person name="Molinier V."/>
            <person name="Murat C."/>
            <person name="Poggeler S."/>
            <person name="Quandt C.A."/>
            <person name="Sperisen C."/>
            <person name="Tritt A."/>
            <person name="Tisserant E."/>
            <person name="Crous P.W."/>
            <person name="Henrissat B."/>
            <person name="Nehls U."/>
            <person name="Egli S."/>
            <person name="Spatafora J.W."/>
            <person name="Grigoriev I.V."/>
            <person name="Martin F.M."/>
        </authorList>
    </citation>
    <scope>NUCLEOTIDE SEQUENCE [LARGE SCALE GENOMIC DNA]</scope>
    <source>
        <strain evidence="2 3">CBS 459.81</strain>
    </source>
</reference>
<evidence type="ECO:0000313" key="2">
    <source>
        <dbReference type="EMBL" id="OCK76644.1"/>
    </source>
</evidence>
<dbReference type="EMBL" id="KV745193">
    <property type="protein sequence ID" value="OCK76644.1"/>
    <property type="molecule type" value="Genomic_DNA"/>
</dbReference>
<gene>
    <name evidence="2" type="ORF">K432DRAFT_139674</name>
</gene>
<evidence type="ECO:0000256" key="1">
    <source>
        <dbReference type="SAM" id="MobiDB-lite"/>
    </source>
</evidence>
<sequence>MQGQSTSNSFIPRRSPQSPSKLRPSIPQALYTLDPPYPPPMSSETRTSSPQHPSPIPHPPSIYSTNYPPQGILSQPHTTISIPTVDDQSTQSTGGLWLVELKD</sequence>
<feature type="region of interest" description="Disordered" evidence="1">
    <location>
        <begin position="1"/>
        <end position="103"/>
    </location>
</feature>
<feature type="compositionally biased region" description="Polar residues" evidence="1">
    <location>
        <begin position="63"/>
        <end position="94"/>
    </location>
</feature>
<feature type="compositionally biased region" description="Polar residues" evidence="1">
    <location>
        <begin position="1"/>
        <end position="20"/>
    </location>
</feature>
<dbReference type="AlphaFoldDB" id="A0A8E2E3R0"/>
<protein>
    <submittedName>
        <fullName evidence="2">Uncharacterized protein</fullName>
    </submittedName>
</protein>
<name>A0A8E2E3R0_9PEZI</name>
<accession>A0A8E2E3R0</accession>
<keyword evidence="3" id="KW-1185">Reference proteome</keyword>
<proteinExistence type="predicted"/>